<dbReference type="EMBL" id="FR854090">
    <property type="protein sequence ID" value="CCA87593.1"/>
    <property type="molecule type" value="Genomic_DNA"/>
</dbReference>
<proteinExistence type="predicted"/>
<accession>G3A8L6</accession>
<keyword evidence="1" id="KW-0812">Transmembrane</keyword>
<organism evidence="2">
    <name type="scientific">Ralstonia syzygii R24</name>
    <dbReference type="NCBI Taxonomy" id="907261"/>
    <lineage>
        <taxon>Bacteria</taxon>
        <taxon>Pseudomonadati</taxon>
        <taxon>Pseudomonadota</taxon>
        <taxon>Betaproteobacteria</taxon>
        <taxon>Burkholderiales</taxon>
        <taxon>Burkholderiaceae</taxon>
        <taxon>Ralstonia</taxon>
        <taxon>Ralstonia solanacearum species complex</taxon>
    </lineage>
</organism>
<reference evidence="2" key="2">
    <citation type="submission" date="2011-04" db="EMBL/GenBank/DDBJ databases">
        <authorList>
            <person name="Genoscope - CEA"/>
        </authorList>
    </citation>
    <scope>NUCLEOTIDE SEQUENCE</scope>
    <source>
        <strain evidence="2">R24</strain>
    </source>
</reference>
<evidence type="ECO:0000256" key="1">
    <source>
        <dbReference type="SAM" id="Phobius"/>
    </source>
</evidence>
<evidence type="ECO:0000313" key="2">
    <source>
        <dbReference type="EMBL" id="CCA87593.1"/>
    </source>
</evidence>
<name>G3A8L6_9RALS</name>
<keyword evidence="1" id="KW-1133">Transmembrane helix</keyword>
<protein>
    <submittedName>
        <fullName evidence="2">Uncharacterized protein</fullName>
    </submittedName>
</protein>
<gene>
    <name evidence="2" type="ORF">RALSY_mp10110</name>
</gene>
<reference evidence="2" key="1">
    <citation type="journal article" date="2011" name="PLoS ONE">
        <title>Ralstonia syzygii, the Blood Disease Bacterium and some Asian R. solanacearum strains form a single genomic species despite divergent lifestyles.</title>
        <authorList>
            <person name="Remenant B."/>
            <person name="de Cambiaire J.C."/>
            <person name="Cellier G."/>
            <person name="Jacobs J.M."/>
            <person name="Mangenot S."/>
            <person name="Barbe V."/>
            <person name="Lajus A."/>
            <person name="Vallenet D."/>
            <person name="Medigue C."/>
            <person name="Fegan M."/>
            <person name="Allen C."/>
            <person name="Prior P."/>
        </authorList>
    </citation>
    <scope>NUCLEOTIDE SEQUENCE</scope>
    <source>
        <strain evidence="2">R24</strain>
    </source>
</reference>
<sequence>MRGAGSGVLRGRVIVAAAATTAGLRGLGIGVVVRGHRRGRMGFMPPFETLKELQGQAPAPDARQSARLA</sequence>
<keyword evidence="1" id="KW-0472">Membrane</keyword>
<dbReference type="AlphaFoldDB" id="G3A8L6"/>
<feature type="transmembrane region" description="Helical" evidence="1">
    <location>
        <begin position="12"/>
        <end position="33"/>
    </location>
</feature>